<protein>
    <submittedName>
        <fullName evidence="1">Uncharacterized protein</fullName>
    </submittedName>
</protein>
<evidence type="ECO:0000313" key="2">
    <source>
        <dbReference type="Proteomes" id="UP001139353"/>
    </source>
</evidence>
<keyword evidence="2" id="KW-1185">Reference proteome</keyword>
<dbReference type="AlphaFoldDB" id="A0A9X2C4G3"/>
<reference evidence="1" key="1">
    <citation type="submission" date="2021-11" db="EMBL/GenBank/DDBJ databases">
        <title>BS-T2-15 a new species belonging to the Comamonadaceae family isolated from the soil of a French oak forest.</title>
        <authorList>
            <person name="Mieszkin S."/>
            <person name="Alain K."/>
        </authorList>
    </citation>
    <scope>NUCLEOTIDE SEQUENCE</scope>
    <source>
        <strain evidence="1">BS-T2-15</strain>
    </source>
</reference>
<proteinExistence type="predicted"/>
<name>A0A9X2C4G3_9BURK</name>
<gene>
    <name evidence="1" type="ORF">LPC04_27795</name>
</gene>
<evidence type="ECO:0000313" key="1">
    <source>
        <dbReference type="EMBL" id="MCK9689540.1"/>
    </source>
</evidence>
<comment type="caution">
    <text evidence="1">The sequence shown here is derived from an EMBL/GenBank/DDBJ whole genome shotgun (WGS) entry which is preliminary data.</text>
</comment>
<dbReference type="PROSITE" id="PS51257">
    <property type="entry name" value="PROKAR_LIPOPROTEIN"/>
    <property type="match status" value="1"/>
</dbReference>
<dbReference type="EMBL" id="JAJLJH010000015">
    <property type="protein sequence ID" value="MCK9689540.1"/>
    <property type="molecule type" value="Genomic_DNA"/>
</dbReference>
<accession>A0A9X2C4G3</accession>
<dbReference type="Proteomes" id="UP001139353">
    <property type="component" value="Unassembled WGS sequence"/>
</dbReference>
<organism evidence="1 2">
    <name type="scientific">Scleromatobacter humisilvae</name>
    <dbReference type="NCBI Taxonomy" id="2897159"/>
    <lineage>
        <taxon>Bacteria</taxon>
        <taxon>Pseudomonadati</taxon>
        <taxon>Pseudomonadota</taxon>
        <taxon>Betaproteobacteria</taxon>
        <taxon>Burkholderiales</taxon>
        <taxon>Sphaerotilaceae</taxon>
        <taxon>Scleromatobacter</taxon>
    </lineage>
</organism>
<sequence length="521" mass="53511">MRPICLPERVAARAFPPLAPIAFACSLALQLSPARAQNALSVEPDTTAGSVPLRVLDARVRLGGERVRLPGRENMGLAGLTELLNVGGEWWVGPGVYGAATGHRGGLFVPGVEGAWSHPFNDWLAVDTGVFAGGGGGAAAPVGGGLMLRPHVDLVFRFPGFYTGPTFSKVWFTSGQINSNQFGWMLNVDSSFRYRPADFHGTATDGSATGLGFDHVDATVTMARPRNSTSTAGTPMTQRIGLVGLRAERSVDGPFWAGIEAAGAGSGGVAGYAEVLGTAGLRFPVVGDRLSLGVRGAVGLGGGGAIDTGGGLLVKASAGMTLRLTDTLGIGAELGLVDAPDGHYKAETAAVSLNWALDVPQRDLSDWFNTRPGTPTRMEFGTGVERYRAARKDGRTEALEAVVLQVNRFVAPDVYLTGQAHSAFAGGAGAYSVGLFGIGAQMPVSQRVRLGAEALAGAAGGGGVDTQGGAVLQARAYADVALTDSLSLRVAAGKIKSVHGGLDAPVVDAALVFSFGVDHKH</sequence>
<dbReference type="RefSeq" id="WP_275685591.1">
    <property type="nucleotide sequence ID" value="NZ_JAJLJH010000015.1"/>
</dbReference>